<accession>A0A7R9DR76</accession>
<organism evidence="1">
    <name type="scientific">Timema cristinae</name>
    <name type="common">Walking stick</name>
    <dbReference type="NCBI Taxonomy" id="61476"/>
    <lineage>
        <taxon>Eukaryota</taxon>
        <taxon>Metazoa</taxon>
        <taxon>Ecdysozoa</taxon>
        <taxon>Arthropoda</taxon>
        <taxon>Hexapoda</taxon>
        <taxon>Insecta</taxon>
        <taxon>Pterygota</taxon>
        <taxon>Neoptera</taxon>
        <taxon>Polyneoptera</taxon>
        <taxon>Phasmatodea</taxon>
        <taxon>Timematodea</taxon>
        <taxon>Timematoidea</taxon>
        <taxon>Timematidae</taxon>
        <taxon>Timema</taxon>
    </lineage>
</organism>
<proteinExistence type="predicted"/>
<name>A0A7R9DR76_TIMCR</name>
<reference evidence="1" key="1">
    <citation type="submission" date="2020-11" db="EMBL/GenBank/DDBJ databases">
        <authorList>
            <person name="Tran Van P."/>
        </authorList>
    </citation>
    <scope>NUCLEOTIDE SEQUENCE</scope>
</reference>
<evidence type="ECO:0000313" key="1">
    <source>
        <dbReference type="EMBL" id="CAD7418274.1"/>
    </source>
</evidence>
<dbReference type="AlphaFoldDB" id="A0A7R9DR76"/>
<protein>
    <submittedName>
        <fullName evidence="1">Uncharacterized protein</fullName>
    </submittedName>
</protein>
<sequence length="44" mass="4706">MCICSRLLNWSGWAATGSTASLSTTPTPQRLIGFSSSCAKRTTR</sequence>
<gene>
    <name evidence="1" type="ORF">TCEB3V08_LOCUS13276</name>
</gene>
<dbReference type="EMBL" id="OC335876">
    <property type="protein sequence ID" value="CAD7418274.1"/>
    <property type="molecule type" value="Genomic_DNA"/>
</dbReference>